<evidence type="ECO:0000259" key="6">
    <source>
        <dbReference type="Pfam" id="PF04116"/>
    </source>
</evidence>
<reference evidence="7" key="1">
    <citation type="submission" date="2019-11" db="EMBL/GenBank/DDBJ databases">
        <title>Description of Pedobacter sp. LMG 31464T.</title>
        <authorList>
            <person name="Carlier A."/>
            <person name="Qi S."/>
            <person name="Vandamme P."/>
        </authorList>
    </citation>
    <scope>NUCLEOTIDE SEQUENCE</scope>
    <source>
        <strain evidence="7">LMG 31464</strain>
    </source>
</reference>
<accession>A0A923E0Y7</accession>
<dbReference type="RefSeq" id="WP_182923322.1">
    <property type="nucleotide sequence ID" value="NZ_WNXD01000002.1"/>
</dbReference>
<keyword evidence="8" id="KW-1185">Reference proteome</keyword>
<dbReference type="GO" id="GO:0016020">
    <property type="term" value="C:membrane"/>
    <property type="evidence" value="ECO:0007669"/>
    <property type="project" value="UniProtKB-SubCell"/>
</dbReference>
<keyword evidence="2 5" id="KW-0812">Transmembrane</keyword>
<sequence length="280" mass="33507">MTPQNFLKYIFDVGTRYFLIAGIAFLIFYVLFDKRFSGRRLQKKIPKMSDHKRDIFYSIITIVIFGALPVIFLENDKIRPYTLLYQNVSDYGWVYFFLAFPLMLLIHDAYFYWTHRMMHHPKLFRLFHLIHHKSTSPTPWTAYSFHPLEAVVETGIFVVIIFIMPVHQIHLAVFFTIVFVYNVYGHLGYELFPAKFHKSKIGKWISTGTAHNMHHQYFKGNYGLYFLFWDRWMGTLRPEYDEKFEFTTAKKEKVITEKSMEEQVLENDALKNSIFEANEK</sequence>
<gene>
    <name evidence="7" type="ORF">GM921_14345</name>
</gene>
<feature type="transmembrane region" description="Helical" evidence="5">
    <location>
        <begin position="54"/>
        <end position="73"/>
    </location>
</feature>
<evidence type="ECO:0000256" key="5">
    <source>
        <dbReference type="SAM" id="Phobius"/>
    </source>
</evidence>
<dbReference type="InterPro" id="IPR050307">
    <property type="entry name" value="Sterol_Desaturase_Related"/>
</dbReference>
<dbReference type="GO" id="GO:0008610">
    <property type="term" value="P:lipid biosynthetic process"/>
    <property type="evidence" value="ECO:0007669"/>
    <property type="project" value="InterPro"/>
</dbReference>
<feature type="domain" description="Fatty acid hydroxylase" evidence="6">
    <location>
        <begin position="101"/>
        <end position="235"/>
    </location>
</feature>
<dbReference type="AlphaFoldDB" id="A0A923E0Y7"/>
<proteinExistence type="predicted"/>
<dbReference type="Proteomes" id="UP000601055">
    <property type="component" value="Unassembled WGS sequence"/>
</dbReference>
<evidence type="ECO:0000256" key="3">
    <source>
        <dbReference type="ARBA" id="ARBA00022989"/>
    </source>
</evidence>
<dbReference type="GO" id="GO:0016491">
    <property type="term" value="F:oxidoreductase activity"/>
    <property type="evidence" value="ECO:0007669"/>
    <property type="project" value="InterPro"/>
</dbReference>
<organism evidence="7 8">
    <name type="scientific">Pedobacter planticolens</name>
    <dbReference type="NCBI Taxonomy" id="2679964"/>
    <lineage>
        <taxon>Bacteria</taxon>
        <taxon>Pseudomonadati</taxon>
        <taxon>Bacteroidota</taxon>
        <taxon>Sphingobacteriia</taxon>
        <taxon>Sphingobacteriales</taxon>
        <taxon>Sphingobacteriaceae</taxon>
        <taxon>Pedobacter</taxon>
    </lineage>
</organism>
<name>A0A923E0Y7_9SPHI</name>
<keyword evidence="4 5" id="KW-0472">Membrane</keyword>
<evidence type="ECO:0000313" key="7">
    <source>
        <dbReference type="EMBL" id="MBB2146680.1"/>
    </source>
</evidence>
<feature type="transmembrane region" description="Helical" evidence="5">
    <location>
        <begin position="93"/>
        <end position="113"/>
    </location>
</feature>
<evidence type="ECO:0000256" key="4">
    <source>
        <dbReference type="ARBA" id="ARBA00023136"/>
    </source>
</evidence>
<feature type="transmembrane region" description="Helical" evidence="5">
    <location>
        <begin position="140"/>
        <end position="163"/>
    </location>
</feature>
<comment type="subcellular location">
    <subcellularLocation>
        <location evidence="1">Membrane</location>
    </subcellularLocation>
</comment>
<feature type="transmembrane region" description="Helical" evidence="5">
    <location>
        <begin position="15"/>
        <end position="33"/>
    </location>
</feature>
<evidence type="ECO:0000256" key="1">
    <source>
        <dbReference type="ARBA" id="ARBA00004370"/>
    </source>
</evidence>
<evidence type="ECO:0000256" key="2">
    <source>
        <dbReference type="ARBA" id="ARBA00022692"/>
    </source>
</evidence>
<dbReference type="InterPro" id="IPR006694">
    <property type="entry name" value="Fatty_acid_hydroxylase"/>
</dbReference>
<dbReference type="EMBL" id="WNXD01000002">
    <property type="protein sequence ID" value="MBB2146680.1"/>
    <property type="molecule type" value="Genomic_DNA"/>
</dbReference>
<comment type="caution">
    <text evidence="7">The sequence shown here is derived from an EMBL/GenBank/DDBJ whole genome shotgun (WGS) entry which is preliminary data.</text>
</comment>
<keyword evidence="3 5" id="KW-1133">Transmembrane helix</keyword>
<protein>
    <submittedName>
        <fullName evidence="7">Sterol desaturase</fullName>
    </submittedName>
</protein>
<feature type="transmembrane region" description="Helical" evidence="5">
    <location>
        <begin position="169"/>
        <end position="192"/>
    </location>
</feature>
<dbReference type="GO" id="GO:0005506">
    <property type="term" value="F:iron ion binding"/>
    <property type="evidence" value="ECO:0007669"/>
    <property type="project" value="InterPro"/>
</dbReference>
<dbReference type="PANTHER" id="PTHR11863">
    <property type="entry name" value="STEROL DESATURASE"/>
    <property type="match status" value="1"/>
</dbReference>
<evidence type="ECO:0000313" key="8">
    <source>
        <dbReference type="Proteomes" id="UP000601055"/>
    </source>
</evidence>
<dbReference type="Pfam" id="PF04116">
    <property type="entry name" value="FA_hydroxylase"/>
    <property type="match status" value="1"/>
</dbReference>